<dbReference type="SUPFAM" id="SSF69786">
    <property type="entry name" value="YggU-like"/>
    <property type="match status" value="1"/>
</dbReference>
<organism evidence="3 5">
    <name type="scientific">Ostreococcus tauri</name>
    <name type="common">Marine green alga</name>
    <dbReference type="NCBI Taxonomy" id="70448"/>
    <lineage>
        <taxon>Eukaryota</taxon>
        <taxon>Viridiplantae</taxon>
        <taxon>Chlorophyta</taxon>
        <taxon>Mamiellophyceae</taxon>
        <taxon>Mamiellales</taxon>
        <taxon>Bathycoccaceae</taxon>
        <taxon>Ostreococcus</taxon>
    </lineage>
</organism>
<proteinExistence type="inferred from homology"/>
<dbReference type="Pfam" id="PF25809">
    <property type="entry name" value="STEEP1"/>
    <property type="match status" value="1"/>
</dbReference>
<dbReference type="Gene3D" id="3.30.1200.10">
    <property type="entry name" value="YggU-like"/>
    <property type="match status" value="1"/>
</dbReference>
<evidence type="ECO:0000313" key="5">
    <source>
        <dbReference type="Proteomes" id="UP000009170"/>
    </source>
</evidence>
<accession>A0A096P9S0</accession>
<protein>
    <recommendedName>
        <fullName evidence="2">STEEP1 domain-containing protein</fullName>
    </recommendedName>
</protein>
<evidence type="ECO:0000313" key="4">
    <source>
        <dbReference type="EMBL" id="OUS49109.1"/>
    </source>
</evidence>
<dbReference type="InterPro" id="IPR003746">
    <property type="entry name" value="DUF167"/>
</dbReference>
<dbReference type="PANTHER" id="PTHR47525:SF1">
    <property type="entry name" value="OS07G0295200 PROTEIN"/>
    <property type="match status" value="1"/>
</dbReference>
<sequence>MSKKRPSAHVFTSEDAELDADDASALKFRTYYCKFCGEHVLTTTANLELAPRRRTDDALIIDRTRYATKTAKTIDREVIAIKRKDGTMERRRRLRCGDVPVGYVEATTGTRKTNDDDDAKVLDDGGTLYVHPGALSAFDYADYEREVGDGRDGEDAGPPPPCVGTAGAGATQIDLEIKPRSQSRAVSKITASAVVVDVTNAAHACDSELMEFLAKVLDLRLAQMSLLKSHAPHRRTLLAKGVTPRKAYAALRREFADARARANKLQKLAHRE</sequence>
<reference evidence="4" key="3">
    <citation type="submission" date="2017-04" db="EMBL/GenBank/DDBJ databases">
        <title>Population genomics of picophytoplankton unveils novel chromosome hypervariability.</title>
        <authorList>
            <consortium name="DOE Joint Genome Institute"/>
            <person name="Blanc-Mathieu R."/>
            <person name="Krasovec M."/>
            <person name="Hebrard M."/>
            <person name="Yau S."/>
            <person name="Desgranges E."/>
            <person name="Martin J."/>
            <person name="Schackwitz W."/>
            <person name="Kuo A."/>
            <person name="Salin G."/>
            <person name="Donnadieu C."/>
            <person name="Desdevises Y."/>
            <person name="Sanchez-Ferandin S."/>
            <person name="Moreau H."/>
            <person name="Rivals E."/>
            <person name="Grigoriev I.V."/>
            <person name="Grimsley N."/>
            <person name="Eyre-Walker A."/>
            <person name="Piganeau G."/>
        </authorList>
    </citation>
    <scope>NUCLEOTIDE SEQUENCE [LARGE SCALE GENOMIC DNA]</scope>
    <source>
        <strain evidence="4">RCC 1115</strain>
    </source>
</reference>
<dbReference type="InterPro" id="IPR057965">
    <property type="entry name" value="STEEP1_dom"/>
</dbReference>
<reference evidence="3" key="2">
    <citation type="journal article" date="2014" name="BMC Genomics">
        <title>An improved genome of the model marine alga Ostreococcus tauri unfolds by assessing Illumina de novo assemblies.</title>
        <authorList>
            <person name="Blanc-Mathieu R."/>
            <person name="Verhelst B."/>
            <person name="Derelle E."/>
            <person name="Rombauts S."/>
            <person name="Bouget F.Y."/>
            <person name="Carre I."/>
            <person name="Chateau A."/>
            <person name="Eyre-Walker A."/>
            <person name="Grimsley N."/>
            <person name="Moreau H."/>
            <person name="Piegu B."/>
            <person name="Rivals E."/>
            <person name="Schackwitz W."/>
            <person name="Van de Peer Y."/>
            <person name="Piganeau G."/>
        </authorList>
    </citation>
    <scope>NUCLEOTIDE SEQUENCE</scope>
    <source>
        <strain evidence="3">RCC4221</strain>
    </source>
</reference>
<keyword evidence="5" id="KW-1185">Reference proteome</keyword>
<evidence type="ECO:0000313" key="3">
    <source>
        <dbReference type="EMBL" id="CEG01680.1"/>
    </source>
</evidence>
<dbReference type="STRING" id="70448.A0A096P9S0"/>
<gene>
    <name evidence="4" type="ORF">BE221DRAFT_188333</name>
    <name evidence="3" type="ORF">OT_ostta15g00440</name>
</gene>
<dbReference type="EMBL" id="CAID01000015">
    <property type="protein sequence ID" value="CEG01680.1"/>
    <property type="molecule type" value="Genomic_DNA"/>
</dbReference>
<evidence type="ECO:0000259" key="2">
    <source>
        <dbReference type="Pfam" id="PF25809"/>
    </source>
</evidence>
<dbReference type="PANTHER" id="PTHR47525">
    <property type="entry name" value="OS07G0295200 PROTEIN"/>
    <property type="match status" value="1"/>
</dbReference>
<dbReference type="FunCoup" id="A0A096P9S0">
    <property type="interactions" value="1590"/>
</dbReference>
<dbReference type="OrthoDB" id="418131at2759"/>
<comment type="similarity">
    <text evidence="1">Belongs to the UPF0235 family.</text>
</comment>
<dbReference type="InParanoid" id="A0A096P9S0"/>
<name>A0A096P9S0_OSTTA</name>
<dbReference type="AlphaFoldDB" id="A0A096P9S0"/>
<dbReference type="SMART" id="SM01152">
    <property type="entry name" value="DUF167"/>
    <property type="match status" value="1"/>
</dbReference>
<evidence type="ECO:0000256" key="1">
    <source>
        <dbReference type="ARBA" id="ARBA00010364"/>
    </source>
</evidence>
<dbReference type="Proteomes" id="UP000195557">
    <property type="component" value="Unassembled WGS sequence"/>
</dbReference>
<accession>A0A454Y3E4</accession>
<dbReference type="EMBL" id="KZ155771">
    <property type="protein sequence ID" value="OUS49109.1"/>
    <property type="molecule type" value="Genomic_DNA"/>
</dbReference>
<feature type="domain" description="STEEP1" evidence="2">
    <location>
        <begin position="26"/>
        <end position="136"/>
    </location>
</feature>
<dbReference type="InterPro" id="IPR053323">
    <property type="entry name" value="UPF0235"/>
</dbReference>
<dbReference type="InterPro" id="IPR036591">
    <property type="entry name" value="YggU-like_sf"/>
</dbReference>
<reference evidence="3 5" key="1">
    <citation type="journal article" date="2006" name="Proc. Natl. Acad. Sci. U.S.A.">
        <title>Genome analysis of the smallest free-living eukaryote Ostreococcus tauri unveils many unique features.</title>
        <authorList>
            <person name="Derelle E."/>
            <person name="Ferraz C."/>
            <person name="Rombauts S."/>
            <person name="Rouze P."/>
            <person name="Worden A.Z."/>
            <person name="Robbens S."/>
            <person name="Partensky F."/>
            <person name="Degroeve S."/>
            <person name="Echeynie S."/>
            <person name="Cooke R."/>
            <person name="Saeys Y."/>
            <person name="Wuyts J."/>
            <person name="Jabbari K."/>
            <person name="Bowler C."/>
            <person name="Panaud O."/>
            <person name="Piegu B."/>
            <person name="Ball S.G."/>
            <person name="Ral J.-P."/>
            <person name="Bouget F.-Y."/>
            <person name="Piganeau G."/>
            <person name="De Baets B."/>
            <person name="Picard A."/>
            <person name="Delseny M."/>
            <person name="Demaille J."/>
            <person name="Van de Peer Y."/>
            <person name="Moreau H."/>
        </authorList>
    </citation>
    <scope>NUCLEOTIDE SEQUENCE [LARGE SCALE GENOMIC DNA]</scope>
    <source>
        <strain evidence="3 5">OTTH0595</strain>
    </source>
</reference>
<dbReference type="Proteomes" id="UP000009170">
    <property type="component" value="Unassembled WGS sequence"/>
</dbReference>
<accession>A0A1Y5IHQ2</accession>